<dbReference type="Pfam" id="PF14223">
    <property type="entry name" value="Retrotran_gag_2"/>
    <property type="match status" value="1"/>
</dbReference>
<feature type="region of interest" description="Disordered" evidence="1">
    <location>
        <begin position="1"/>
        <end position="21"/>
    </location>
</feature>
<evidence type="ECO:0000313" key="3">
    <source>
        <dbReference type="Proteomes" id="UP001064489"/>
    </source>
</evidence>
<keyword evidence="3" id="KW-1185">Reference proteome</keyword>
<organism evidence="2 3">
    <name type="scientific">Acer negundo</name>
    <name type="common">Box elder</name>
    <dbReference type="NCBI Taxonomy" id="4023"/>
    <lineage>
        <taxon>Eukaryota</taxon>
        <taxon>Viridiplantae</taxon>
        <taxon>Streptophyta</taxon>
        <taxon>Embryophyta</taxon>
        <taxon>Tracheophyta</taxon>
        <taxon>Spermatophyta</taxon>
        <taxon>Magnoliopsida</taxon>
        <taxon>eudicotyledons</taxon>
        <taxon>Gunneridae</taxon>
        <taxon>Pentapetalae</taxon>
        <taxon>rosids</taxon>
        <taxon>malvids</taxon>
        <taxon>Sapindales</taxon>
        <taxon>Sapindaceae</taxon>
        <taxon>Hippocastanoideae</taxon>
        <taxon>Acereae</taxon>
        <taxon>Acer</taxon>
    </lineage>
</organism>
<sequence>MAVEDGYTSPMITPTGGGEDVLKPKAQWNAQEFEASKWNRKVMHAILCVTDENQYKLIQNTRIAKEAWDILEVAHERTEVVKDSKLKVLQTQFKLLRMDENECFNDFEIKLIDIVNQSHQLGDPYSDRRIKQKIMRSILKRFESKVTTLEENSIYKDMKPSEVIGRLLAYESRKGPISTPPKKQKGIVLKASKV</sequence>
<accession>A0AAD5IJ09</accession>
<reference evidence="2" key="2">
    <citation type="submission" date="2023-02" db="EMBL/GenBank/DDBJ databases">
        <authorList>
            <person name="Swenson N.G."/>
            <person name="Wegrzyn J.L."/>
            <person name="Mcevoy S.L."/>
        </authorList>
    </citation>
    <scope>NUCLEOTIDE SEQUENCE</scope>
    <source>
        <strain evidence="2">91603</strain>
        <tissue evidence="2">Leaf</tissue>
    </source>
</reference>
<dbReference type="PANTHER" id="PTHR35317:SF23">
    <property type="entry name" value="OS04G0629600 PROTEIN"/>
    <property type="match status" value="1"/>
</dbReference>
<evidence type="ECO:0008006" key="4">
    <source>
        <dbReference type="Google" id="ProtNLM"/>
    </source>
</evidence>
<evidence type="ECO:0000256" key="1">
    <source>
        <dbReference type="SAM" id="MobiDB-lite"/>
    </source>
</evidence>
<dbReference type="EMBL" id="JAJSOW010000105">
    <property type="protein sequence ID" value="KAI9165775.1"/>
    <property type="molecule type" value="Genomic_DNA"/>
</dbReference>
<gene>
    <name evidence="2" type="ORF">LWI28_020156</name>
</gene>
<dbReference type="AlphaFoldDB" id="A0AAD5IJ09"/>
<comment type="caution">
    <text evidence="2">The sequence shown here is derived from an EMBL/GenBank/DDBJ whole genome shotgun (WGS) entry which is preliminary data.</text>
</comment>
<reference evidence="2" key="1">
    <citation type="journal article" date="2022" name="Plant J.">
        <title>Strategies of tolerance reflected in two North American maple genomes.</title>
        <authorList>
            <person name="McEvoy S.L."/>
            <person name="Sezen U.U."/>
            <person name="Trouern-Trend A."/>
            <person name="McMahon S.M."/>
            <person name="Schaberg P.G."/>
            <person name="Yang J."/>
            <person name="Wegrzyn J.L."/>
            <person name="Swenson N.G."/>
        </authorList>
    </citation>
    <scope>NUCLEOTIDE SEQUENCE</scope>
    <source>
        <strain evidence="2">91603</strain>
    </source>
</reference>
<name>A0AAD5IJ09_ACENE</name>
<evidence type="ECO:0000313" key="2">
    <source>
        <dbReference type="EMBL" id="KAI9165775.1"/>
    </source>
</evidence>
<dbReference type="PANTHER" id="PTHR35317">
    <property type="entry name" value="OS04G0629600 PROTEIN"/>
    <property type="match status" value="1"/>
</dbReference>
<proteinExistence type="predicted"/>
<dbReference type="Proteomes" id="UP001064489">
    <property type="component" value="Chromosome 10"/>
</dbReference>
<protein>
    <recommendedName>
        <fullName evidence="4">UBN2 domain-containing protein</fullName>
    </recommendedName>
</protein>